<dbReference type="RefSeq" id="WP_081142210.1">
    <property type="nucleotide sequence ID" value="NZ_CP015363.1"/>
</dbReference>
<dbReference type="GeneID" id="31676446"/>
<gene>
    <name evidence="1" type="primary">cas5</name>
    <name evidence="1" type="ORF">FAD_0942</name>
</gene>
<dbReference type="NCBIfam" id="TIGR03159">
    <property type="entry name" value="cas_Csc1"/>
    <property type="match status" value="1"/>
</dbReference>
<dbReference type="STRING" id="74969.FAD_0942"/>
<evidence type="ECO:0000313" key="2">
    <source>
        <dbReference type="Proteomes" id="UP000192050"/>
    </source>
</evidence>
<dbReference type="AlphaFoldDB" id="A0A1V0N421"/>
<keyword evidence="2" id="KW-1185">Reference proteome</keyword>
<accession>A0A1V0N421</accession>
<evidence type="ECO:0000313" key="1">
    <source>
        <dbReference type="EMBL" id="ARD84826.1"/>
    </source>
</evidence>
<protein>
    <submittedName>
        <fullName evidence="1">CRISPR-associated protein Csc1 (Cas5)</fullName>
    </submittedName>
</protein>
<sequence length="219" mass="25118">MKILPLKMTALSPIQYFYSAAAGGMRSSNFIGDIALKYAFLRQMGLFKLPEPGKSKPTYEELLDFQFWLTVGVPAKLAFGTGDNTIYMKNMIRNTMQGADYNGSNVHPNFKTGQLMYKNFFFVQPLKPGNIFYSFLVYDEKHFDSSKLPELIRVGNNKTGILKVDKCDKNFKGVINAYTIQNILGKTLKINKNEYVSHLILQYFLMGYYSMEEILDVYH</sequence>
<dbReference type="KEGG" id="fai:FAD_0942"/>
<name>A0A1V0N421_9ARCH</name>
<dbReference type="OrthoDB" id="64042at2157"/>
<proteinExistence type="predicted"/>
<dbReference type="InterPro" id="IPR017576">
    <property type="entry name" value="CRISPR-assoc_prot_Csc1"/>
</dbReference>
<dbReference type="EMBL" id="CP015363">
    <property type="protein sequence ID" value="ARD84826.1"/>
    <property type="molecule type" value="Genomic_DNA"/>
</dbReference>
<dbReference type="Proteomes" id="UP000192050">
    <property type="component" value="Chromosome"/>
</dbReference>
<organism evidence="1 2">
    <name type="scientific">Ferroplasma acidiphilum</name>
    <dbReference type="NCBI Taxonomy" id="74969"/>
    <lineage>
        <taxon>Archaea</taxon>
        <taxon>Methanobacteriati</taxon>
        <taxon>Thermoplasmatota</taxon>
        <taxon>Thermoplasmata</taxon>
        <taxon>Thermoplasmatales</taxon>
        <taxon>Ferroplasmaceae</taxon>
        <taxon>Ferroplasma</taxon>
    </lineage>
</organism>
<reference evidence="1 2" key="1">
    <citation type="submission" date="2011-10" db="EMBL/GenBank/DDBJ databases">
        <title>Metabolic and evolutionary patterns in the extreme acidophile Ferroplasma acidiphilum.</title>
        <authorList>
            <person name="Golyshina O.V."/>
            <person name="Kozyavkin S.A."/>
            <person name="Tatusov R.L."/>
            <person name="Slesarev A.I."/>
            <person name="Golyshin P.N."/>
        </authorList>
    </citation>
    <scope>NUCLEOTIDE SEQUENCE [LARGE SCALE GENOMIC DNA]</scope>
    <source>
        <strain evidence="2">Y</strain>
    </source>
</reference>
<dbReference type="Pfam" id="PF26241">
    <property type="entry name" value="Cas_Csc1"/>
    <property type="match status" value="1"/>
</dbReference>